<dbReference type="Proteomes" id="UP000287651">
    <property type="component" value="Unassembled WGS sequence"/>
</dbReference>
<dbReference type="AlphaFoldDB" id="A0A426X681"/>
<evidence type="ECO:0000313" key="3">
    <source>
        <dbReference type="Proteomes" id="UP000287651"/>
    </source>
</evidence>
<evidence type="ECO:0000256" key="1">
    <source>
        <dbReference type="SAM" id="MobiDB-lite"/>
    </source>
</evidence>
<accession>A0A426X681</accession>
<reference evidence="2 3" key="1">
    <citation type="journal article" date="2014" name="Agronomy (Basel)">
        <title>A Draft Genome Sequence for Ensete ventricosum, the Drought-Tolerant Tree Against Hunger.</title>
        <authorList>
            <person name="Harrison J."/>
            <person name="Moore K.A."/>
            <person name="Paszkiewicz K."/>
            <person name="Jones T."/>
            <person name="Grant M."/>
            <person name="Ambacheew D."/>
            <person name="Muzemil S."/>
            <person name="Studholme D.J."/>
        </authorList>
    </citation>
    <scope>NUCLEOTIDE SEQUENCE [LARGE SCALE GENOMIC DNA]</scope>
</reference>
<feature type="compositionally biased region" description="Polar residues" evidence="1">
    <location>
        <begin position="93"/>
        <end position="107"/>
    </location>
</feature>
<organism evidence="2 3">
    <name type="scientific">Ensete ventricosum</name>
    <name type="common">Abyssinian banana</name>
    <name type="synonym">Musa ensete</name>
    <dbReference type="NCBI Taxonomy" id="4639"/>
    <lineage>
        <taxon>Eukaryota</taxon>
        <taxon>Viridiplantae</taxon>
        <taxon>Streptophyta</taxon>
        <taxon>Embryophyta</taxon>
        <taxon>Tracheophyta</taxon>
        <taxon>Spermatophyta</taxon>
        <taxon>Magnoliopsida</taxon>
        <taxon>Liliopsida</taxon>
        <taxon>Zingiberales</taxon>
        <taxon>Musaceae</taxon>
        <taxon>Ensete</taxon>
    </lineage>
</organism>
<protein>
    <submittedName>
        <fullName evidence="2">Uncharacterized protein</fullName>
    </submittedName>
</protein>
<feature type="compositionally biased region" description="Basic and acidic residues" evidence="1">
    <location>
        <begin position="11"/>
        <end position="23"/>
    </location>
</feature>
<dbReference type="EMBL" id="AMZH03025817">
    <property type="protein sequence ID" value="RRT34950.1"/>
    <property type="molecule type" value="Genomic_DNA"/>
</dbReference>
<feature type="compositionally biased region" description="Polar residues" evidence="1">
    <location>
        <begin position="130"/>
        <end position="150"/>
    </location>
</feature>
<evidence type="ECO:0000313" key="2">
    <source>
        <dbReference type="EMBL" id="RRT34950.1"/>
    </source>
</evidence>
<feature type="region of interest" description="Disordered" evidence="1">
    <location>
        <begin position="1"/>
        <end position="150"/>
    </location>
</feature>
<comment type="caution">
    <text evidence="2">The sequence shown here is derived from an EMBL/GenBank/DDBJ whole genome shotgun (WGS) entry which is preliminary data.</text>
</comment>
<gene>
    <name evidence="2" type="ORF">B296_00052916</name>
</gene>
<name>A0A426X681_ENSVE</name>
<sequence length="150" mass="15624">MSPERPVADSGAERWTDSDRPWSAEEGPAAVPTPQPLLEDDDGPRVSLARVKSATSRCHSRGFPRPHQPSPGTCGDGADFNLVPASTDAFGGASTSASKSGITNSPKSRNRASRRGATGQGHQGAHTSGPDYTNVDTYSIAYPNSQSGTD</sequence>
<proteinExistence type="predicted"/>